<gene>
    <name evidence="1" type="ORF">H9Q80_02430</name>
</gene>
<dbReference type="EMBL" id="CP060636">
    <property type="protein sequence ID" value="QNM12830.1"/>
    <property type="molecule type" value="Genomic_DNA"/>
</dbReference>
<dbReference type="GO" id="GO:0008998">
    <property type="term" value="F:ribonucleoside-triphosphate reductase (thioredoxin) activity"/>
    <property type="evidence" value="ECO:0007669"/>
    <property type="project" value="InterPro"/>
</dbReference>
<name>A0A7G9GPU8_9FIRM</name>
<dbReference type="Proteomes" id="UP000515856">
    <property type="component" value="Chromosome"/>
</dbReference>
<dbReference type="KEGG" id="ehn:H9Q80_02430"/>
<keyword evidence="2" id="KW-1185">Reference proteome</keyword>
<dbReference type="InterPro" id="IPR012833">
    <property type="entry name" value="NrdD"/>
</dbReference>
<dbReference type="Pfam" id="PF13597">
    <property type="entry name" value="NRDD"/>
    <property type="match status" value="1"/>
</dbReference>
<dbReference type="GO" id="GO:0006260">
    <property type="term" value="P:DNA replication"/>
    <property type="evidence" value="ECO:0007669"/>
    <property type="project" value="InterPro"/>
</dbReference>
<accession>A0A7G9GPU8</accession>
<proteinExistence type="predicted"/>
<reference evidence="1 2" key="1">
    <citation type="submission" date="2020-08" db="EMBL/GenBank/DDBJ databases">
        <authorList>
            <person name="Liu C."/>
            <person name="Sun Q."/>
        </authorList>
    </citation>
    <scope>NUCLEOTIDE SEQUENCE [LARGE SCALE GENOMIC DNA]</scope>
    <source>
        <strain evidence="1 2">NSJ-61</strain>
    </source>
</reference>
<sequence length="94" mass="10889">MKFEKVVEGITIHSNEEISEQIAKAYIAYVRKNNPRKEIDSIDLEFDGEEVGLGYHLQPEGFEKIRRITGYLVGTVDRFNDAKRAEEHDRVKHA</sequence>
<protein>
    <submittedName>
        <fullName evidence="1">Uncharacterized protein</fullName>
    </submittedName>
</protein>
<organism evidence="1 2">
    <name type="scientific">[Eubacterium] hominis</name>
    <dbReference type="NCBI Taxonomy" id="2764325"/>
    <lineage>
        <taxon>Bacteria</taxon>
        <taxon>Bacillati</taxon>
        <taxon>Bacillota</taxon>
        <taxon>Erysipelotrichia</taxon>
        <taxon>Erysipelotrichales</taxon>
        <taxon>Erysipelotrichaceae</taxon>
        <taxon>Amedibacillus</taxon>
    </lineage>
</organism>
<dbReference type="RefSeq" id="WP_117453981.1">
    <property type="nucleotide sequence ID" value="NZ_CP060636.1"/>
</dbReference>
<evidence type="ECO:0000313" key="2">
    <source>
        <dbReference type="Proteomes" id="UP000515856"/>
    </source>
</evidence>
<evidence type="ECO:0000313" key="1">
    <source>
        <dbReference type="EMBL" id="QNM12830.1"/>
    </source>
</evidence>
<dbReference type="AlphaFoldDB" id="A0A7G9GPU8"/>